<dbReference type="Pfam" id="PF00005">
    <property type="entry name" value="ABC_tran"/>
    <property type="match status" value="1"/>
</dbReference>
<dbReference type="OrthoDB" id="75724at2759"/>
<evidence type="ECO:0000256" key="1">
    <source>
        <dbReference type="ARBA" id="ARBA00004141"/>
    </source>
</evidence>
<organism evidence="7 8">
    <name type="scientific">Vanilla planifolia</name>
    <name type="common">Vanilla</name>
    <dbReference type="NCBI Taxonomy" id="51239"/>
    <lineage>
        <taxon>Eukaryota</taxon>
        <taxon>Viridiplantae</taxon>
        <taxon>Streptophyta</taxon>
        <taxon>Embryophyta</taxon>
        <taxon>Tracheophyta</taxon>
        <taxon>Spermatophyta</taxon>
        <taxon>Magnoliopsida</taxon>
        <taxon>Liliopsida</taxon>
        <taxon>Asparagales</taxon>
        <taxon>Orchidaceae</taxon>
        <taxon>Vanilloideae</taxon>
        <taxon>Vanilleae</taxon>
        <taxon>Vanilla</taxon>
    </lineage>
</organism>
<feature type="transmembrane region" description="Helical" evidence="5">
    <location>
        <begin position="75"/>
        <end position="98"/>
    </location>
</feature>
<dbReference type="SUPFAM" id="SSF90123">
    <property type="entry name" value="ABC transporter transmembrane region"/>
    <property type="match status" value="1"/>
</dbReference>
<evidence type="ECO:0000313" key="8">
    <source>
        <dbReference type="Proteomes" id="UP000636800"/>
    </source>
</evidence>
<evidence type="ECO:0000256" key="2">
    <source>
        <dbReference type="ARBA" id="ARBA00022692"/>
    </source>
</evidence>
<dbReference type="PANTHER" id="PTHR24222:SF63">
    <property type="entry name" value="ATP BINDING CASSETTE SUBFAMILY B"/>
    <property type="match status" value="1"/>
</dbReference>
<feature type="transmembrane region" description="Helical" evidence="5">
    <location>
        <begin position="176"/>
        <end position="197"/>
    </location>
</feature>
<protein>
    <recommendedName>
        <fullName evidence="6">ABC transmembrane type-1 domain-containing protein</fullName>
    </recommendedName>
</protein>
<accession>A0A835R115</accession>
<dbReference type="AlphaFoldDB" id="A0A835R115"/>
<dbReference type="Gene3D" id="3.40.50.300">
    <property type="entry name" value="P-loop containing nucleotide triphosphate hydrolases"/>
    <property type="match status" value="1"/>
</dbReference>
<feature type="transmembrane region" description="Helical" evidence="5">
    <location>
        <begin position="154"/>
        <end position="170"/>
    </location>
</feature>
<dbReference type="InterPro" id="IPR011527">
    <property type="entry name" value="ABC1_TM_dom"/>
</dbReference>
<dbReference type="InterPro" id="IPR036640">
    <property type="entry name" value="ABC1_TM_sf"/>
</dbReference>
<name>A0A835R115_VANPL</name>
<evidence type="ECO:0000313" key="7">
    <source>
        <dbReference type="EMBL" id="KAG0480796.1"/>
    </source>
</evidence>
<keyword evidence="2 5" id="KW-0812">Transmembrane</keyword>
<feature type="transmembrane region" description="Helical" evidence="5">
    <location>
        <begin position="254"/>
        <end position="277"/>
    </location>
</feature>
<dbReference type="GO" id="GO:0005524">
    <property type="term" value="F:ATP binding"/>
    <property type="evidence" value="ECO:0007669"/>
    <property type="project" value="InterPro"/>
</dbReference>
<dbReference type="SUPFAM" id="SSF52540">
    <property type="entry name" value="P-loop containing nucleoside triphosphate hydrolases"/>
    <property type="match status" value="1"/>
</dbReference>
<feature type="domain" description="ABC transmembrane type-1" evidence="6">
    <location>
        <begin position="32"/>
        <end position="303"/>
    </location>
</feature>
<dbReference type="CDD" id="cd18577">
    <property type="entry name" value="ABC_6TM_Pgp_ABCB1_D1_like"/>
    <property type="match status" value="1"/>
</dbReference>
<keyword evidence="3 5" id="KW-1133">Transmembrane helix</keyword>
<keyword evidence="8" id="KW-1185">Reference proteome</keyword>
<dbReference type="GO" id="GO:0005886">
    <property type="term" value="C:plasma membrane"/>
    <property type="evidence" value="ECO:0007669"/>
    <property type="project" value="TreeGrafter"/>
</dbReference>
<dbReference type="GO" id="GO:0016887">
    <property type="term" value="F:ATP hydrolysis activity"/>
    <property type="evidence" value="ECO:0007669"/>
    <property type="project" value="InterPro"/>
</dbReference>
<dbReference type="InterPro" id="IPR003439">
    <property type="entry name" value="ABC_transporter-like_ATP-bd"/>
</dbReference>
<gene>
    <name evidence="7" type="ORF">HPP92_011654</name>
</gene>
<evidence type="ECO:0000259" key="6">
    <source>
        <dbReference type="PROSITE" id="PS50929"/>
    </source>
</evidence>
<dbReference type="GO" id="GO:0140359">
    <property type="term" value="F:ABC-type transporter activity"/>
    <property type="evidence" value="ECO:0007669"/>
    <property type="project" value="InterPro"/>
</dbReference>
<dbReference type="EMBL" id="JADCNL010000005">
    <property type="protein sequence ID" value="KAG0480796.1"/>
    <property type="molecule type" value="Genomic_DNA"/>
</dbReference>
<proteinExistence type="predicted"/>
<dbReference type="PANTHER" id="PTHR24222">
    <property type="entry name" value="ABC TRANSPORTER B FAMILY"/>
    <property type="match status" value="1"/>
</dbReference>
<comment type="caution">
    <text evidence="7">The sequence shown here is derived from an EMBL/GenBank/DDBJ whole genome shotgun (WGS) entry which is preliminary data.</text>
</comment>
<evidence type="ECO:0000256" key="5">
    <source>
        <dbReference type="SAM" id="Phobius"/>
    </source>
</evidence>
<evidence type="ECO:0000256" key="3">
    <source>
        <dbReference type="ARBA" id="ARBA00022989"/>
    </source>
</evidence>
<keyword evidence="4 5" id="KW-0472">Membrane</keyword>
<evidence type="ECO:0000256" key="4">
    <source>
        <dbReference type="ARBA" id="ARBA00023136"/>
    </source>
</evidence>
<comment type="subcellular location">
    <subcellularLocation>
        <location evidence="1">Membrane</location>
        <topology evidence="1">Multi-pass membrane protein</topology>
    </subcellularLocation>
</comment>
<dbReference type="Proteomes" id="UP000636800">
    <property type="component" value="Chromosome 5"/>
</dbReference>
<dbReference type="Gene3D" id="1.20.1560.10">
    <property type="entry name" value="ABC transporter type 1, transmembrane domain"/>
    <property type="match status" value="1"/>
</dbReference>
<dbReference type="InterPro" id="IPR027417">
    <property type="entry name" value="P-loop_NTPase"/>
</dbReference>
<dbReference type="PROSITE" id="PS50929">
    <property type="entry name" value="ABC_TM1F"/>
    <property type="match status" value="1"/>
</dbReference>
<sequence length="426" mass="46293">MAVKKGREKEYKVPFYMLFSFADATDVFLMTLGSIGALGHGATIPVMTVLFGKMIQSFGGAQDPEDVLHRVSEVAIQYVYLAVGAGISSFLQVTCWIATGERQVARIRSLYLKAILKQEIAFFDKETTTGEVVERVSGDTVIIHDAMGERVGKFIQIMTASTGCIIVAFIKGWLLSLIMMSMIPLGMICGGLVSVFVSKMASKAQKAYSEAAVVVEQAIGSIKTVASFTGENRSVKEYDIALIKAYKSSIYEGIATGLGLGMVTFLMFCGYSLGVWFGGHLILNEDKGYTGAKVINVIFSVLMGCLYPSREEQIFRGFSLSIKQGTTTALIGESGSGKSTVISLIERFYDPQAGDVLIDGVKINELQLRWLRSKIGLVSQEPILFASSIRDNVAYGKDNATIEEIQLATDSANASRFIDNMPQGVY</sequence>
<dbReference type="InterPro" id="IPR039421">
    <property type="entry name" value="Type_1_exporter"/>
</dbReference>
<reference evidence="7 8" key="1">
    <citation type="journal article" date="2020" name="Nat. Food">
        <title>A phased Vanilla planifolia genome enables genetic improvement of flavour and production.</title>
        <authorList>
            <person name="Hasing T."/>
            <person name="Tang H."/>
            <person name="Brym M."/>
            <person name="Khazi F."/>
            <person name="Huang T."/>
            <person name="Chambers A.H."/>
        </authorList>
    </citation>
    <scope>NUCLEOTIDE SEQUENCE [LARGE SCALE GENOMIC DNA]</scope>
    <source>
        <tissue evidence="7">Leaf</tissue>
    </source>
</reference>
<feature type="transmembrane region" description="Helical" evidence="5">
    <location>
        <begin position="27"/>
        <end position="55"/>
    </location>
</feature>
<dbReference type="Pfam" id="PF00664">
    <property type="entry name" value="ABC_membrane"/>
    <property type="match status" value="1"/>
</dbReference>